<evidence type="ECO:0000256" key="2">
    <source>
        <dbReference type="ARBA" id="ARBA00022695"/>
    </source>
</evidence>
<dbReference type="GO" id="GO:0009360">
    <property type="term" value="C:DNA polymerase III complex"/>
    <property type="evidence" value="ECO:0007669"/>
    <property type="project" value="InterPro"/>
</dbReference>
<dbReference type="Gene3D" id="1.20.272.10">
    <property type="match status" value="1"/>
</dbReference>
<dbReference type="GO" id="GO:0006261">
    <property type="term" value="P:DNA-templated DNA replication"/>
    <property type="evidence" value="ECO:0007669"/>
    <property type="project" value="TreeGrafter"/>
</dbReference>
<proteinExistence type="predicted"/>
<dbReference type="AlphaFoldDB" id="A0A212JHB9"/>
<evidence type="ECO:0000313" key="6">
    <source>
        <dbReference type="EMBL" id="SBV98832.1"/>
    </source>
</evidence>
<dbReference type="GO" id="GO:0003887">
    <property type="term" value="F:DNA-directed DNA polymerase activity"/>
    <property type="evidence" value="ECO:0007669"/>
    <property type="project" value="UniProtKB-KW"/>
</dbReference>
<feature type="domain" description="DNA polymerase III delta N-terminal" evidence="5">
    <location>
        <begin position="20"/>
        <end position="134"/>
    </location>
</feature>
<evidence type="ECO:0000256" key="1">
    <source>
        <dbReference type="ARBA" id="ARBA00022679"/>
    </source>
</evidence>
<keyword evidence="3" id="KW-0235">DNA replication</keyword>
<accession>A0A212JHB9</accession>
<dbReference type="PANTHER" id="PTHR34388">
    <property type="entry name" value="DNA POLYMERASE III SUBUNIT DELTA"/>
    <property type="match status" value="1"/>
</dbReference>
<dbReference type="InterPro" id="IPR005790">
    <property type="entry name" value="DNA_polIII_delta"/>
</dbReference>
<evidence type="ECO:0000256" key="4">
    <source>
        <dbReference type="ARBA" id="ARBA00022932"/>
    </source>
</evidence>
<evidence type="ECO:0000259" key="5">
    <source>
        <dbReference type="Pfam" id="PF06144"/>
    </source>
</evidence>
<evidence type="ECO:0000256" key="3">
    <source>
        <dbReference type="ARBA" id="ARBA00022705"/>
    </source>
</evidence>
<keyword evidence="4" id="KW-0239">DNA-directed DNA polymerase</keyword>
<keyword evidence="2" id="KW-0548">Nucleotidyltransferase</keyword>
<dbReference type="InterPro" id="IPR010372">
    <property type="entry name" value="DNA_pol3_delta_N"/>
</dbReference>
<dbReference type="GO" id="GO:0003677">
    <property type="term" value="F:DNA binding"/>
    <property type="evidence" value="ECO:0007669"/>
    <property type="project" value="InterPro"/>
</dbReference>
<dbReference type="SUPFAM" id="SSF52540">
    <property type="entry name" value="P-loop containing nucleoside triphosphate hydrolases"/>
    <property type="match status" value="1"/>
</dbReference>
<dbReference type="EMBL" id="FLUL01000001">
    <property type="protein sequence ID" value="SBV98832.1"/>
    <property type="molecule type" value="Genomic_DNA"/>
</dbReference>
<keyword evidence="1" id="KW-0808">Transferase</keyword>
<dbReference type="PANTHER" id="PTHR34388:SF1">
    <property type="entry name" value="DNA POLYMERASE III SUBUNIT DELTA"/>
    <property type="match status" value="1"/>
</dbReference>
<sequence>MVTFEQIVTEIKVRKYRSVYLFMGDEPYYIDELTNMLTETVLPEEERDFNQSILYGMETNVTAVITMARSYPMMSDHQLIVIKEAQNLSKIEELEVYVKNPLKSTILVLNYKGGSLDKRKKLYAEIDKNGAIFESKKIPEYKIPAFITSYILSKGLSIDQKSAQMLSDYLGNDLSKLTNEIAKLLIAIPSGQMRITADLIEENIGISKDFNNFELLTAIINKNIFKVNQIADYFEKNPKNNPMIMTMSVLFNFFSNLMICYWAKNKTEQGLATELGLRNPYQAKDYVIALKNYNAFKCMEIIGLLRIYDAKSKGVDNNSAPDGELLKELLYKITH</sequence>
<dbReference type="RefSeq" id="WP_296948818.1">
    <property type="nucleotide sequence ID" value="NZ_LT599021.1"/>
</dbReference>
<reference evidence="6" key="1">
    <citation type="submission" date="2016-04" db="EMBL/GenBank/DDBJ databases">
        <authorList>
            <person name="Evans L.H."/>
            <person name="Alamgir A."/>
            <person name="Owens N."/>
            <person name="Weber N.D."/>
            <person name="Virtaneva K."/>
            <person name="Barbian K."/>
            <person name="Babar A."/>
            <person name="Rosenke K."/>
        </authorList>
    </citation>
    <scope>NUCLEOTIDE SEQUENCE</scope>
    <source>
        <strain evidence="6">86-2</strain>
    </source>
</reference>
<protein>
    <submittedName>
        <fullName evidence="6">DNA polymerase III, delta subunit</fullName>
    </submittedName>
</protein>
<organism evidence="6">
    <name type="scientific">uncultured Dysgonomonas sp</name>
    <dbReference type="NCBI Taxonomy" id="206096"/>
    <lineage>
        <taxon>Bacteria</taxon>
        <taxon>Pseudomonadati</taxon>
        <taxon>Bacteroidota</taxon>
        <taxon>Bacteroidia</taxon>
        <taxon>Bacteroidales</taxon>
        <taxon>Dysgonomonadaceae</taxon>
        <taxon>Dysgonomonas</taxon>
        <taxon>environmental samples</taxon>
    </lineage>
</organism>
<dbReference type="Pfam" id="PF06144">
    <property type="entry name" value="DNA_pol3_delta"/>
    <property type="match status" value="1"/>
</dbReference>
<dbReference type="InterPro" id="IPR027417">
    <property type="entry name" value="P-loop_NTPase"/>
</dbReference>
<dbReference type="Gene3D" id="3.40.50.300">
    <property type="entry name" value="P-loop containing nucleotide triphosphate hydrolases"/>
    <property type="match status" value="1"/>
</dbReference>
<gene>
    <name evidence="6" type="ORF">KL86DYS2_11519</name>
</gene>
<name>A0A212JHB9_9BACT</name>
<dbReference type="Gene3D" id="1.10.8.60">
    <property type="match status" value="1"/>
</dbReference>
<dbReference type="NCBIfam" id="TIGR01128">
    <property type="entry name" value="holA"/>
    <property type="match status" value="1"/>
</dbReference>